<protein>
    <submittedName>
        <fullName evidence="2">Uncharacterized protein</fullName>
    </submittedName>
</protein>
<accession>A0A4S8MFR4</accession>
<feature type="compositionally biased region" description="Basic and acidic residues" evidence="1">
    <location>
        <begin position="38"/>
        <end position="51"/>
    </location>
</feature>
<proteinExistence type="predicted"/>
<gene>
    <name evidence="2" type="ORF">K435DRAFT_655405</name>
</gene>
<dbReference type="Proteomes" id="UP000297245">
    <property type="component" value="Unassembled WGS sequence"/>
</dbReference>
<organism evidence="2 3">
    <name type="scientific">Dendrothele bispora (strain CBS 962.96)</name>
    <dbReference type="NCBI Taxonomy" id="1314807"/>
    <lineage>
        <taxon>Eukaryota</taxon>
        <taxon>Fungi</taxon>
        <taxon>Dikarya</taxon>
        <taxon>Basidiomycota</taxon>
        <taxon>Agaricomycotina</taxon>
        <taxon>Agaricomycetes</taxon>
        <taxon>Agaricomycetidae</taxon>
        <taxon>Agaricales</taxon>
        <taxon>Agaricales incertae sedis</taxon>
        <taxon>Dendrothele</taxon>
    </lineage>
</organism>
<dbReference type="AlphaFoldDB" id="A0A4S8MFR4"/>
<sequence>MSISSSCSPPAPTADPFVLYSRSLHDYTLRLWSESRKLAQERSRTRSKELALKQSSMSSRKGESRQRT</sequence>
<evidence type="ECO:0000313" key="2">
    <source>
        <dbReference type="EMBL" id="THV01447.1"/>
    </source>
</evidence>
<feature type="region of interest" description="Disordered" evidence="1">
    <location>
        <begin position="38"/>
        <end position="68"/>
    </location>
</feature>
<keyword evidence="3" id="KW-1185">Reference proteome</keyword>
<reference evidence="2 3" key="1">
    <citation type="journal article" date="2019" name="Nat. Ecol. Evol.">
        <title>Megaphylogeny resolves global patterns of mushroom evolution.</title>
        <authorList>
            <person name="Varga T."/>
            <person name="Krizsan K."/>
            <person name="Foldi C."/>
            <person name="Dima B."/>
            <person name="Sanchez-Garcia M."/>
            <person name="Sanchez-Ramirez S."/>
            <person name="Szollosi G.J."/>
            <person name="Szarkandi J.G."/>
            <person name="Papp V."/>
            <person name="Albert L."/>
            <person name="Andreopoulos W."/>
            <person name="Angelini C."/>
            <person name="Antonin V."/>
            <person name="Barry K.W."/>
            <person name="Bougher N.L."/>
            <person name="Buchanan P."/>
            <person name="Buyck B."/>
            <person name="Bense V."/>
            <person name="Catcheside P."/>
            <person name="Chovatia M."/>
            <person name="Cooper J."/>
            <person name="Damon W."/>
            <person name="Desjardin D."/>
            <person name="Finy P."/>
            <person name="Geml J."/>
            <person name="Haridas S."/>
            <person name="Hughes K."/>
            <person name="Justo A."/>
            <person name="Karasinski D."/>
            <person name="Kautmanova I."/>
            <person name="Kiss B."/>
            <person name="Kocsube S."/>
            <person name="Kotiranta H."/>
            <person name="LaButti K.M."/>
            <person name="Lechner B.E."/>
            <person name="Liimatainen K."/>
            <person name="Lipzen A."/>
            <person name="Lukacs Z."/>
            <person name="Mihaltcheva S."/>
            <person name="Morgado L.N."/>
            <person name="Niskanen T."/>
            <person name="Noordeloos M.E."/>
            <person name="Ohm R.A."/>
            <person name="Ortiz-Santana B."/>
            <person name="Ovrebo C."/>
            <person name="Racz N."/>
            <person name="Riley R."/>
            <person name="Savchenko A."/>
            <person name="Shiryaev A."/>
            <person name="Soop K."/>
            <person name="Spirin V."/>
            <person name="Szebenyi C."/>
            <person name="Tomsovsky M."/>
            <person name="Tulloss R.E."/>
            <person name="Uehling J."/>
            <person name="Grigoriev I.V."/>
            <person name="Vagvolgyi C."/>
            <person name="Papp T."/>
            <person name="Martin F.M."/>
            <person name="Miettinen O."/>
            <person name="Hibbett D.S."/>
            <person name="Nagy L.G."/>
        </authorList>
    </citation>
    <scope>NUCLEOTIDE SEQUENCE [LARGE SCALE GENOMIC DNA]</scope>
    <source>
        <strain evidence="2 3">CBS 962.96</strain>
    </source>
</reference>
<evidence type="ECO:0000256" key="1">
    <source>
        <dbReference type="SAM" id="MobiDB-lite"/>
    </source>
</evidence>
<evidence type="ECO:0000313" key="3">
    <source>
        <dbReference type="Proteomes" id="UP000297245"/>
    </source>
</evidence>
<dbReference type="EMBL" id="ML179090">
    <property type="protein sequence ID" value="THV01447.1"/>
    <property type="molecule type" value="Genomic_DNA"/>
</dbReference>
<dbReference type="OrthoDB" id="3027690at2759"/>
<name>A0A4S8MFR4_DENBC</name>